<organism evidence="1 2">
    <name type="scientific">Sporocytophaga myxococcoides</name>
    <dbReference type="NCBI Taxonomy" id="153721"/>
    <lineage>
        <taxon>Bacteria</taxon>
        <taxon>Pseudomonadati</taxon>
        <taxon>Bacteroidota</taxon>
        <taxon>Cytophagia</taxon>
        <taxon>Cytophagales</taxon>
        <taxon>Cytophagaceae</taxon>
        <taxon>Sporocytophaga</taxon>
    </lineage>
</organism>
<gene>
    <name evidence="1" type="ORF">MYP_4981</name>
</gene>
<dbReference type="OrthoDB" id="9829980at2"/>
<keyword evidence="2" id="KW-1185">Reference proteome</keyword>
<dbReference type="EMBL" id="BBLT01000016">
    <property type="protein sequence ID" value="GAL87750.1"/>
    <property type="molecule type" value="Genomic_DNA"/>
</dbReference>
<evidence type="ECO:0000313" key="1">
    <source>
        <dbReference type="EMBL" id="GAL87750.1"/>
    </source>
</evidence>
<evidence type="ECO:0000313" key="2">
    <source>
        <dbReference type="Proteomes" id="UP000030185"/>
    </source>
</evidence>
<protein>
    <submittedName>
        <fullName evidence="1">Uncharacterized protein</fullName>
    </submittedName>
</protein>
<reference evidence="1 2" key="1">
    <citation type="submission" date="2014-09" db="EMBL/GenBank/DDBJ databases">
        <title>Sporocytophaga myxococcoides PG-01 genome sequencing.</title>
        <authorList>
            <person name="Liu L."/>
            <person name="Gao P.J."/>
            <person name="Chen G.J."/>
            <person name="Wang L.S."/>
        </authorList>
    </citation>
    <scope>NUCLEOTIDE SEQUENCE [LARGE SCALE GENOMIC DNA]</scope>
    <source>
        <strain evidence="1 2">PG-01</strain>
    </source>
</reference>
<name>A0A098LLC5_9BACT</name>
<accession>A0A098LLC5</accession>
<proteinExistence type="predicted"/>
<sequence>MAKGKLIKTIDLNSKTNMIEWNFEENLTGKLIIESETYQEELLPSTIKIILTPDGELRGGYITTPKKQAIGNEKMGFFRQNISAKNLSFLSVKVDDKRINYNIKINLYQAGNFD</sequence>
<comment type="caution">
    <text evidence="1">The sequence shown here is derived from an EMBL/GenBank/DDBJ whole genome shotgun (WGS) entry which is preliminary data.</text>
</comment>
<dbReference type="AlphaFoldDB" id="A0A098LLC5"/>
<dbReference type="RefSeq" id="WP_045469807.1">
    <property type="nucleotide sequence ID" value="NZ_BBLT01000016.1"/>
</dbReference>
<dbReference type="Proteomes" id="UP000030185">
    <property type="component" value="Unassembled WGS sequence"/>
</dbReference>